<dbReference type="OrthoDB" id="9770276at2"/>
<accession>A0A371AYV8</accession>
<feature type="domain" description="Endonuclease/exonuclease/phosphatase" evidence="1">
    <location>
        <begin position="38"/>
        <end position="315"/>
    </location>
</feature>
<keyword evidence="3" id="KW-1185">Reference proteome</keyword>
<dbReference type="EMBL" id="QRCT01000012">
    <property type="protein sequence ID" value="RDU24660.1"/>
    <property type="molecule type" value="Genomic_DNA"/>
</dbReference>
<proteinExistence type="predicted"/>
<dbReference type="PANTHER" id="PTHR42834:SF1">
    <property type="entry name" value="ENDONUCLEASE_EXONUCLEASE_PHOSPHATASE FAMILY PROTEIN (AFU_ORTHOLOGUE AFUA_3G09210)"/>
    <property type="match status" value="1"/>
</dbReference>
<dbReference type="RefSeq" id="WP_115480892.1">
    <property type="nucleotide sequence ID" value="NZ_QRCT01000012.1"/>
</dbReference>
<name>A0A371AYV8_9FIRM</name>
<dbReference type="InterPro" id="IPR005135">
    <property type="entry name" value="Endo/exonuclease/phosphatase"/>
</dbReference>
<dbReference type="Pfam" id="PF03372">
    <property type="entry name" value="Exo_endo_phos"/>
    <property type="match status" value="1"/>
</dbReference>
<reference evidence="2 3" key="1">
    <citation type="submission" date="2018-07" db="EMBL/GenBank/DDBJ databases">
        <title>Anaerosacharophilus polymeroproducens gen. nov. sp. nov., an anaerobic bacterium isolated from salt field.</title>
        <authorList>
            <person name="Kim W."/>
            <person name="Yang S.-H."/>
            <person name="Oh J."/>
            <person name="Lee J.-H."/>
            <person name="Kwon K.K."/>
        </authorList>
    </citation>
    <scope>NUCLEOTIDE SEQUENCE [LARGE SCALE GENOMIC DNA]</scope>
    <source>
        <strain evidence="2 3">MCWD5</strain>
    </source>
</reference>
<dbReference type="SUPFAM" id="SSF56219">
    <property type="entry name" value="DNase I-like"/>
    <property type="match status" value="1"/>
</dbReference>
<keyword evidence="2" id="KW-0255">Endonuclease</keyword>
<dbReference type="Gene3D" id="3.60.10.10">
    <property type="entry name" value="Endonuclease/exonuclease/phosphatase"/>
    <property type="match status" value="1"/>
</dbReference>
<dbReference type="GO" id="GO:0004519">
    <property type="term" value="F:endonuclease activity"/>
    <property type="evidence" value="ECO:0007669"/>
    <property type="project" value="UniProtKB-KW"/>
</dbReference>
<dbReference type="Proteomes" id="UP000255036">
    <property type="component" value="Unassembled WGS sequence"/>
</dbReference>
<evidence type="ECO:0000313" key="2">
    <source>
        <dbReference type="EMBL" id="RDU24660.1"/>
    </source>
</evidence>
<dbReference type="GO" id="GO:0004527">
    <property type="term" value="F:exonuclease activity"/>
    <property type="evidence" value="ECO:0007669"/>
    <property type="project" value="UniProtKB-KW"/>
</dbReference>
<gene>
    <name evidence="2" type="ORF">DWV06_04120</name>
</gene>
<dbReference type="PANTHER" id="PTHR42834">
    <property type="entry name" value="ENDONUCLEASE/EXONUCLEASE/PHOSPHATASE FAMILY PROTEIN (AFU_ORTHOLOGUE AFUA_3G09210)"/>
    <property type="match status" value="1"/>
</dbReference>
<sequence>MKTLKVGSFNLYNLVLPNHTYYDNNSYSDIDYKKKLEWIRSQVQTMDAQIIGFQEIFHKEALVAALDNTQFNSEQIHVLGETGSSPVVGLASQFPVINEPESIENIPTEVTKAINGLPEEFKKFSRAPLKVKLSLPEGINITVIVCHLKSKRPIIMKGEDDNDLMIQALGETRSLLRRSIESSGIRKIVLDEISNNNNPLILIGDLNDSTRSVTTNIIAGPSPWKFDPIEVKKQHWDCMLYSVFDIISQKSFKTDWPTYIYNGHYEELDHILLSQEFFFRNQERIGDLDFVHILDDHLIDNTLSKDKLPKWQSDHGQVVATIRFIT</sequence>
<dbReference type="InterPro" id="IPR036691">
    <property type="entry name" value="Endo/exonu/phosph_ase_sf"/>
</dbReference>
<dbReference type="AlphaFoldDB" id="A0A371AYV8"/>
<keyword evidence="2" id="KW-0378">Hydrolase</keyword>
<protein>
    <submittedName>
        <fullName evidence="2">Endonuclease/exonuclease/phosphatase family protein</fullName>
    </submittedName>
</protein>
<organism evidence="2 3">
    <name type="scientific">Anaerosacchariphilus polymeriproducens</name>
    <dbReference type="NCBI Taxonomy" id="1812858"/>
    <lineage>
        <taxon>Bacteria</taxon>
        <taxon>Bacillati</taxon>
        <taxon>Bacillota</taxon>
        <taxon>Clostridia</taxon>
        <taxon>Lachnospirales</taxon>
        <taxon>Lachnospiraceae</taxon>
        <taxon>Anaerosacchariphilus</taxon>
    </lineage>
</organism>
<evidence type="ECO:0000313" key="3">
    <source>
        <dbReference type="Proteomes" id="UP000255036"/>
    </source>
</evidence>
<evidence type="ECO:0000259" key="1">
    <source>
        <dbReference type="Pfam" id="PF03372"/>
    </source>
</evidence>
<keyword evidence="2" id="KW-0269">Exonuclease</keyword>
<keyword evidence="2" id="KW-0540">Nuclease</keyword>
<comment type="caution">
    <text evidence="2">The sequence shown here is derived from an EMBL/GenBank/DDBJ whole genome shotgun (WGS) entry which is preliminary data.</text>
</comment>